<gene>
    <name evidence="1" type="ORF">PoB_005601800</name>
</gene>
<name>A0AAV4CCC1_9GAST</name>
<keyword evidence="2" id="KW-1185">Reference proteome</keyword>
<dbReference type="EMBL" id="BLXT01006160">
    <property type="protein sequence ID" value="GFO29513.1"/>
    <property type="molecule type" value="Genomic_DNA"/>
</dbReference>
<dbReference type="AlphaFoldDB" id="A0AAV4CCC1"/>
<protein>
    <submittedName>
        <fullName evidence="1">Uncharacterized protein</fullName>
    </submittedName>
</protein>
<organism evidence="1 2">
    <name type="scientific">Plakobranchus ocellatus</name>
    <dbReference type="NCBI Taxonomy" id="259542"/>
    <lineage>
        <taxon>Eukaryota</taxon>
        <taxon>Metazoa</taxon>
        <taxon>Spiralia</taxon>
        <taxon>Lophotrochozoa</taxon>
        <taxon>Mollusca</taxon>
        <taxon>Gastropoda</taxon>
        <taxon>Heterobranchia</taxon>
        <taxon>Euthyneura</taxon>
        <taxon>Panpulmonata</taxon>
        <taxon>Sacoglossa</taxon>
        <taxon>Placobranchoidea</taxon>
        <taxon>Plakobranchidae</taxon>
        <taxon>Plakobranchus</taxon>
    </lineage>
</organism>
<evidence type="ECO:0000313" key="2">
    <source>
        <dbReference type="Proteomes" id="UP000735302"/>
    </source>
</evidence>
<reference evidence="1 2" key="1">
    <citation type="journal article" date="2021" name="Elife">
        <title>Chloroplast acquisition without the gene transfer in kleptoplastic sea slugs, Plakobranchus ocellatus.</title>
        <authorList>
            <person name="Maeda T."/>
            <person name="Takahashi S."/>
            <person name="Yoshida T."/>
            <person name="Shimamura S."/>
            <person name="Takaki Y."/>
            <person name="Nagai Y."/>
            <person name="Toyoda A."/>
            <person name="Suzuki Y."/>
            <person name="Arimoto A."/>
            <person name="Ishii H."/>
            <person name="Satoh N."/>
            <person name="Nishiyama T."/>
            <person name="Hasebe M."/>
            <person name="Maruyama T."/>
            <person name="Minagawa J."/>
            <person name="Obokata J."/>
            <person name="Shigenobu S."/>
        </authorList>
    </citation>
    <scope>NUCLEOTIDE SEQUENCE [LARGE SCALE GENOMIC DNA]</scope>
</reference>
<evidence type="ECO:0000313" key="1">
    <source>
        <dbReference type="EMBL" id="GFO29513.1"/>
    </source>
</evidence>
<proteinExistence type="predicted"/>
<dbReference type="Proteomes" id="UP000735302">
    <property type="component" value="Unassembled WGS sequence"/>
</dbReference>
<comment type="caution">
    <text evidence="1">The sequence shown here is derived from an EMBL/GenBank/DDBJ whole genome shotgun (WGS) entry which is preliminary data.</text>
</comment>
<accession>A0AAV4CCC1</accession>
<sequence length="140" mass="15582">MFKSAAHMLQKAFLPTPFFFSPPSPGEWRETPAADVRLAHVSAARSTAPYCFHSATLSRIRGPGVCSTSQGSMFKAVTAWRLVLSGRGLVYREGNEKCGFDAESPAVSEMFQGSEWWRRASLVPVPRFFQGRFPKFLTSM</sequence>